<keyword evidence="6 12" id="KW-0067">ATP-binding</keyword>
<keyword evidence="3" id="KW-0410">Iron transport</keyword>
<dbReference type="Proteomes" id="UP001160130">
    <property type="component" value="Unassembled WGS sequence"/>
</dbReference>
<dbReference type="PROSITE" id="PS00211">
    <property type="entry name" value="ABC_TRANSPORTER_1"/>
    <property type="match status" value="1"/>
</dbReference>
<evidence type="ECO:0000256" key="6">
    <source>
        <dbReference type="ARBA" id="ARBA00022840"/>
    </source>
</evidence>
<dbReference type="InterPro" id="IPR008995">
    <property type="entry name" value="Mo/tungstate-bd_C_term_dom"/>
</dbReference>
<dbReference type="InterPro" id="IPR003439">
    <property type="entry name" value="ABC_transporter-like_ATP-bd"/>
</dbReference>
<dbReference type="Gene3D" id="2.40.50.450">
    <property type="match status" value="1"/>
</dbReference>
<keyword evidence="7" id="KW-1278">Translocase</keyword>
<comment type="caution">
    <text evidence="12">The sequence shown here is derived from an EMBL/GenBank/DDBJ whole genome shotgun (WGS) entry which is preliminary data.</text>
</comment>
<evidence type="ECO:0000256" key="10">
    <source>
        <dbReference type="ARBA" id="ARBA00023136"/>
    </source>
</evidence>
<proteinExistence type="predicted"/>
<dbReference type="CDD" id="cd03259">
    <property type="entry name" value="ABC_Carb_Solutes_like"/>
    <property type="match status" value="1"/>
</dbReference>
<dbReference type="RefSeq" id="WP_280833893.1">
    <property type="nucleotide sequence ID" value="NZ_JARXVE010000006.1"/>
</dbReference>
<reference evidence="12 13" key="1">
    <citation type="submission" date="2023-04" db="EMBL/GenBank/DDBJ databases">
        <title>Forest soil microbial communities from Buena Vista Peninsula, Colon Province, Panama.</title>
        <authorList>
            <person name="Bouskill N."/>
        </authorList>
    </citation>
    <scope>NUCLEOTIDE SEQUENCE [LARGE SCALE GENOMIC DNA]</scope>
    <source>
        <strain evidence="12 13">AC80</strain>
    </source>
</reference>
<gene>
    <name evidence="12" type="ORF">M2272_003946</name>
</gene>
<keyword evidence="13" id="KW-1185">Reference proteome</keyword>
<protein>
    <submittedName>
        <fullName evidence="12">Iron(III) transport system ATP-binding protein</fullName>
    </submittedName>
</protein>
<dbReference type="PANTHER" id="PTHR42781">
    <property type="entry name" value="SPERMIDINE/PUTRESCINE IMPORT ATP-BINDING PROTEIN POTA"/>
    <property type="match status" value="1"/>
</dbReference>
<dbReference type="InterPro" id="IPR027417">
    <property type="entry name" value="P-loop_NTPase"/>
</dbReference>
<dbReference type="PROSITE" id="PS50893">
    <property type="entry name" value="ABC_TRANSPORTER_2"/>
    <property type="match status" value="1"/>
</dbReference>
<keyword evidence="2" id="KW-1003">Cell membrane</keyword>
<organism evidence="12 13">
    <name type="scientific">Mycolicibacterium frederiksbergense</name>
    <dbReference type="NCBI Taxonomy" id="117567"/>
    <lineage>
        <taxon>Bacteria</taxon>
        <taxon>Bacillati</taxon>
        <taxon>Actinomycetota</taxon>
        <taxon>Actinomycetes</taxon>
        <taxon>Mycobacteriales</taxon>
        <taxon>Mycobacteriaceae</taxon>
        <taxon>Mycolicibacterium</taxon>
    </lineage>
</organism>
<keyword evidence="1" id="KW-0813">Transport</keyword>
<dbReference type="Gene3D" id="3.40.50.300">
    <property type="entry name" value="P-loop containing nucleotide triphosphate hydrolases"/>
    <property type="match status" value="1"/>
</dbReference>
<evidence type="ECO:0000259" key="11">
    <source>
        <dbReference type="PROSITE" id="PS50893"/>
    </source>
</evidence>
<keyword evidence="5" id="KW-0547">Nucleotide-binding</keyword>
<dbReference type="SMART" id="SM00382">
    <property type="entry name" value="AAA"/>
    <property type="match status" value="1"/>
</dbReference>
<dbReference type="PANTHER" id="PTHR42781:SF5">
    <property type="entry name" value="PUTRESCINE TRANSPORT ATP-BINDING PROTEIN POTG"/>
    <property type="match status" value="1"/>
</dbReference>
<name>A0ABT6L2Y1_9MYCO</name>
<dbReference type="EMBL" id="JARXVE010000006">
    <property type="protein sequence ID" value="MDH6197293.1"/>
    <property type="molecule type" value="Genomic_DNA"/>
</dbReference>
<evidence type="ECO:0000256" key="3">
    <source>
        <dbReference type="ARBA" id="ARBA00022496"/>
    </source>
</evidence>
<evidence type="ECO:0000256" key="7">
    <source>
        <dbReference type="ARBA" id="ARBA00022967"/>
    </source>
</evidence>
<evidence type="ECO:0000256" key="4">
    <source>
        <dbReference type="ARBA" id="ARBA00022519"/>
    </source>
</evidence>
<evidence type="ECO:0000313" key="12">
    <source>
        <dbReference type="EMBL" id="MDH6197293.1"/>
    </source>
</evidence>
<keyword evidence="9" id="KW-0406">Ion transport</keyword>
<keyword evidence="8" id="KW-0408">Iron</keyword>
<evidence type="ECO:0000256" key="5">
    <source>
        <dbReference type="ARBA" id="ARBA00022741"/>
    </source>
</evidence>
<dbReference type="InterPro" id="IPR017871">
    <property type="entry name" value="ABC_transporter-like_CS"/>
</dbReference>
<evidence type="ECO:0000256" key="1">
    <source>
        <dbReference type="ARBA" id="ARBA00022448"/>
    </source>
</evidence>
<keyword evidence="4" id="KW-0997">Cell inner membrane</keyword>
<feature type="domain" description="ABC transporter" evidence="11">
    <location>
        <begin position="6"/>
        <end position="238"/>
    </location>
</feature>
<evidence type="ECO:0000256" key="8">
    <source>
        <dbReference type="ARBA" id="ARBA00023004"/>
    </source>
</evidence>
<evidence type="ECO:0000256" key="2">
    <source>
        <dbReference type="ARBA" id="ARBA00022475"/>
    </source>
</evidence>
<dbReference type="Pfam" id="PF00005">
    <property type="entry name" value="ABC_tran"/>
    <property type="match status" value="1"/>
</dbReference>
<evidence type="ECO:0000313" key="13">
    <source>
        <dbReference type="Proteomes" id="UP001160130"/>
    </source>
</evidence>
<dbReference type="InterPro" id="IPR050093">
    <property type="entry name" value="ABC_SmlMolc_Importer"/>
</dbReference>
<dbReference type="InterPro" id="IPR003593">
    <property type="entry name" value="AAA+_ATPase"/>
</dbReference>
<dbReference type="SUPFAM" id="SSF52540">
    <property type="entry name" value="P-loop containing nucleoside triphosphate hydrolases"/>
    <property type="match status" value="1"/>
</dbReference>
<dbReference type="InterPro" id="IPR015853">
    <property type="entry name" value="ABC_transpr_FbpC"/>
</dbReference>
<dbReference type="GO" id="GO:0005524">
    <property type="term" value="F:ATP binding"/>
    <property type="evidence" value="ECO:0007669"/>
    <property type="project" value="UniProtKB-KW"/>
</dbReference>
<evidence type="ECO:0000256" key="9">
    <source>
        <dbReference type="ARBA" id="ARBA00023065"/>
    </source>
</evidence>
<dbReference type="Pfam" id="PF22443">
    <property type="entry name" value="FbpC-like_RD"/>
    <property type="match status" value="1"/>
</dbReference>
<dbReference type="InterPro" id="IPR055223">
    <property type="entry name" value="FbpC_RD"/>
</dbReference>
<dbReference type="SUPFAM" id="SSF50331">
    <property type="entry name" value="MOP-like"/>
    <property type="match status" value="1"/>
</dbReference>
<sequence>MTDDVLQVHGLRKSFHGVPVLEGIDLNLAPGTITAVVGSSGCGKTTLLRLIAGFESPDAGTVTIGGHQMASPTINVAPHRRDVGYVAQDGALFPHLTVAQNVAYGLRERGTAARDRVSELLATVSLDASFADRRPHQLSGGQQQRVALARALARRPVLMLLDEPFSALDTGLRAATRKAVAQVLSDTGVTTLIVTHDQEEALSISDQVAVMRKGRFTQVGTPQEVYQQPADRFTAEFLGECITLPGTVTAGLADCALGRVPVQADAPEGPCTLVLRPEQLVATVISDIGNDEAQPAIGTVVATEFLGHDVLLTIDPAGAGDPIVVRQHSLDPPAPDAKVRIDVRGRGMALH</sequence>
<accession>A0ABT6L2Y1</accession>
<keyword evidence="10" id="KW-0472">Membrane</keyword>